<comment type="caution">
    <text evidence="2">The sequence shown here is derived from an EMBL/GenBank/DDBJ whole genome shotgun (WGS) entry which is preliminary data.</text>
</comment>
<dbReference type="EMBL" id="JARAOO010000006">
    <property type="protein sequence ID" value="KAJ7965620.1"/>
    <property type="molecule type" value="Genomic_DNA"/>
</dbReference>
<dbReference type="Gene3D" id="3.30.70.330">
    <property type="match status" value="1"/>
</dbReference>
<organism evidence="2 3">
    <name type="scientific">Quillaja saponaria</name>
    <name type="common">Soap bark tree</name>
    <dbReference type="NCBI Taxonomy" id="32244"/>
    <lineage>
        <taxon>Eukaryota</taxon>
        <taxon>Viridiplantae</taxon>
        <taxon>Streptophyta</taxon>
        <taxon>Embryophyta</taxon>
        <taxon>Tracheophyta</taxon>
        <taxon>Spermatophyta</taxon>
        <taxon>Magnoliopsida</taxon>
        <taxon>eudicotyledons</taxon>
        <taxon>Gunneridae</taxon>
        <taxon>Pentapetalae</taxon>
        <taxon>rosids</taxon>
        <taxon>fabids</taxon>
        <taxon>Fabales</taxon>
        <taxon>Quillajaceae</taxon>
        <taxon>Quillaja</taxon>
    </lineage>
</organism>
<keyword evidence="3" id="KW-1185">Reference proteome</keyword>
<evidence type="ECO:0000313" key="2">
    <source>
        <dbReference type="EMBL" id="KAJ7965620.1"/>
    </source>
</evidence>
<dbReference type="Proteomes" id="UP001163823">
    <property type="component" value="Chromosome 6"/>
</dbReference>
<dbReference type="InterPro" id="IPR012677">
    <property type="entry name" value="Nucleotide-bd_a/b_plait_sf"/>
</dbReference>
<protein>
    <submittedName>
        <fullName evidence="2">Protein terminal ear1</fullName>
    </submittedName>
</protein>
<name>A0AAD7LYW5_QUISA</name>
<dbReference type="InterPro" id="IPR035979">
    <property type="entry name" value="RBD_domain_sf"/>
</dbReference>
<evidence type="ECO:0000259" key="1">
    <source>
        <dbReference type="Pfam" id="PF04059"/>
    </source>
</evidence>
<accession>A0AAD7LYW5</accession>
<proteinExistence type="predicted"/>
<gene>
    <name evidence="2" type="ORF">O6P43_015228</name>
</gene>
<dbReference type="AlphaFoldDB" id="A0AAD7LYW5"/>
<evidence type="ECO:0000313" key="3">
    <source>
        <dbReference type="Proteomes" id="UP001163823"/>
    </source>
</evidence>
<dbReference type="SUPFAM" id="SSF54928">
    <property type="entry name" value="RNA-binding domain, RBD"/>
    <property type="match status" value="1"/>
</dbReference>
<feature type="domain" description="Mei2-like C-terminal RNA recognition motif" evidence="1">
    <location>
        <begin position="103"/>
        <end position="217"/>
    </location>
</feature>
<dbReference type="GO" id="GO:0003676">
    <property type="term" value="F:nucleic acid binding"/>
    <property type="evidence" value="ECO:0007669"/>
    <property type="project" value="InterPro"/>
</dbReference>
<dbReference type="Pfam" id="PF04059">
    <property type="entry name" value="RRM_2"/>
    <property type="match status" value="1"/>
</dbReference>
<dbReference type="KEGG" id="qsa:O6P43_015228"/>
<sequence length="276" mass="32165">MRCLIFTTIQLRSQLRAIMFPSSEIKNEILKELEGSDNSGSEENEKTVKGFNSIVSVPWKQRCSPRKKKRVSTSKKNLIKKEWKLKNIPFPSTEEEAKRLCTCTVMIKNIPNQFRRNDLMRELDSFCFEENKISPDDSKEGRCQYDLVYLPMDFWYHVTEQRITNLGYAFVNFTSPTAAFRCYKRFNGLKWDVNENKKICEITSAQVQGKEALKKKFCSKIFKTHSPDFLPFELFPPRDGLISEAQTQIISIGKHEFGLPPKRIQRRCACLPLGRN</sequence>
<dbReference type="InterPro" id="IPR007201">
    <property type="entry name" value="Mei2-like_Rrm_C"/>
</dbReference>
<reference evidence="2" key="1">
    <citation type="journal article" date="2023" name="Science">
        <title>Elucidation of the pathway for biosynthesis of saponin adjuvants from the soapbark tree.</title>
        <authorList>
            <person name="Reed J."/>
            <person name="Orme A."/>
            <person name="El-Demerdash A."/>
            <person name="Owen C."/>
            <person name="Martin L.B.B."/>
            <person name="Misra R.C."/>
            <person name="Kikuchi S."/>
            <person name="Rejzek M."/>
            <person name="Martin A.C."/>
            <person name="Harkess A."/>
            <person name="Leebens-Mack J."/>
            <person name="Louveau T."/>
            <person name="Stephenson M.J."/>
            <person name="Osbourn A."/>
        </authorList>
    </citation>
    <scope>NUCLEOTIDE SEQUENCE</scope>
    <source>
        <strain evidence="2">S10</strain>
    </source>
</reference>